<evidence type="ECO:0000256" key="4">
    <source>
        <dbReference type="ARBA" id="ARBA00022538"/>
    </source>
</evidence>
<dbReference type="EMBL" id="QSUL01000010">
    <property type="protein sequence ID" value="RGN33889.1"/>
    <property type="molecule type" value="Genomic_DNA"/>
</dbReference>
<evidence type="ECO:0000256" key="2">
    <source>
        <dbReference type="ARBA" id="ARBA00006920"/>
    </source>
</evidence>
<feature type="transmembrane region" description="Helical" evidence="13">
    <location>
        <begin position="107"/>
        <end position="129"/>
    </location>
</feature>
<evidence type="ECO:0000256" key="6">
    <source>
        <dbReference type="ARBA" id="ARBA00022826"/>
    </source>
</evidence>
<accession>A0A3E5B8R6</accession>
<dbReference type="GO" id="GO:0015252">
    <property type="term" value="F:proton channel activity"/>
    <property type="evidence" value="ECO:0007669"/>
    <property type="project" value="InterPro"/>
</dbReference>
<feature type="transmembrane region" description="Helical" evidence="13">
    <location>
        <begin position="36"/>
        <end position="58"/>
    </location>
</feature>
<evidence type="ECO:0000313" key="15">
    <source>
        <dbReference type="Proteomes" id="UP000260983"/>
    </source>
</evidence>
<sequence length="191" mass="21949">MNKGRLEAFSDGVMAIIITIMVLAMDTPDEVTLKALLPVVPVFVSYLLSYIYVGIYWINHHHIMQVTHRINGVILWANLHLLFWLSLVPFTTNWIGKNHLSPVPVAFYGGVLLMSAIAFRLLENTLIRYHGEDFPLRKLHAGGKKEKISILIYFSAIPLAFVCVWISIFLYFLMACLWVMPSKRLEKEMEK</sequence>
<evidence type="ECO:0000256" key="11">
    <source>
        <dbReference type="ARBA" id="ARBA00023303"/>
    </source>
</evidence>
<comment type="similarity">
    <text evidence="2">Belongs to the TMEM175 family.</text>
</comment>
<evidence type="ECO:0000256" key="7">
    <source>
        <dbReference type="ARBA" id="ARBA00022958"/>
    </source>
</evidence>
<dbReference type="GO" id="GO:0016020">
    <property type="term" value="C:membrane"/>
    <property type="evidence" value="ECO:0007669"/>
    <property type="project" value="UniProtKB-SubCell"/>
</dbReference>
<keyword evidence="9" id="KW-0406">Ion transport</keyword>
<dbReference type="RefSeq" id="WP_117724789.1">
    <property type="nucleotide sequence ID" value="NZ_CAUGNI010000006.1"/>
</dbReference>
<dbReference type="Proteomes" id="UP000260983">
    <property type="component" value="Unassembled WGS sequence"/>
</dbReference>
<keyword evidence="7" id="KW-0630">Potassium</keyword>
<comment type="catalytic activity">
    <reaction evidence="12">
        <text>K(+)(in) = K(+)(out)</text>
        <dbReference type="Rhea" id="RHEA:29463"/>
        <dbReference type="ChEBI" id="CHEBI:29103"/>
    </reaction>
</comment>
<dbReference type="AlphaFoldDB" id="A0A3E5B8R6"/>
<comment type="caution">
    <text evidence="14">The sequence shown here is derived from an EMBL/GenBank/DDBJ whole genome shotgun (WGS) entry which is preliminary data.</text>
</comment>
<evidence type="ECO:0000256" key="10">
    <source>
        <dbReference type="ARBA" id="ARBA00023136"/>
    </source>
</evidence>
<comment type="subcellular location">
    <subcellularLocation>
        <location evidence="1">Membrane</location>
        <topology evidence="1">Multi-pass membrane protein</topology>
    </subcellularLocation>
</comment>
<gene>
    <name evidence="14" type="ORF">DXB65_15545</name>
</gene>
<organism evidence="14 15">
    <name type="scientific">Bacteroides oleiciplenus</name>
    <dbReference type="NCBI Taxonomy" id="626931"/>
    <lineage>
        <taxon>Bacteria</taxon>
        <taxon>Pseudomonadati</taxon>
        <taxon>Bacteroidota</taxon>
        <taxon>Bacteroidia</taxon>
        <taxon>Bacteroidales</taxon>
        <taxon>Bacteroidaceae</taxon>
        <taxon>Bacteroides</taxon>
    </lineage>
</organism>
<evidence type="ECO:0000256" key="8">
    <source>
        <dbReference type="ARBA" id="ARBA00022989"/>
    </source>
</evidence>
<reference evidence="14 15" key="1">
    <citation type="submission" date="2018-08" db="EMBL/GenBank/DDBJ databases">
        <title>A genome reference for cultivated species of the human gut microbiota.</title>
        <authorList>
            <person name="Zou Y."/>
            <person name="Xue W."/>
            <person name="Luo G."/>
        </authorList>
    </citation>
    <scope>NUCLEOTIDE SEQUENCE [LARGE SCALE GENOMIC DNA]</scope>
    <source>
        <strain evidence="14 15">OM05-15BH</strain>
    </source>
</reference>
<keyword evidence="3" id="KW-0813">Transport</keyword>
<protein>
    <submittedName>
        <fullName evidence="14">DUF1211 domain-containing protein</fullName>
    </submittedName>
</protein>
<evidence type="ECO:0000256" key="13">
    <source>
        <dbReference type="SAM" id="Phobius"/>
    </source>
</evidence>
<dbReference type="GO" id="GO:0005267">
    <property type="term" value="F:potassium channel activity"/>
    <property type="evidence" value="ECO:0007669"/>
    <property type="project" value="UniProtKB-KW"/>
</dbReference>
<keyword evidence="11" id="KW-0407">Ion channel</keyword>
<dbReference type="Pfam" id="PF06736">
    <property type="entry name" value="TMEM175"/>
    <property type="match status" value="1"/>
</dbReference>
<proteinExistence type="inferred from homology"/>
<evidence type="ECO:0000256" key="3">
    <source>
        <dbReference type="ARBA" id="ARBA00022448"/>
    </source>
</evidence>
<keyword evidence="5 13" id="KW-0812">Transmembrane</keyword>
<keyword evidence="4" id="KW-0633">Potassium transport</keyword>
<keyword evidence="10 13" id="KW-0472">Membrane</keyword>
<keyword evidence="8 13" id="KW-1133">Transmembrane helix</keyword>
<evidence type="ECO:0000256" key="1">
    <source>
        <dbReference type="ARBA" id="ARBA00004141"/>
    </source>
</evidence>
<keyword evidence="6" id="KW-0631">Potassium channel</keyword>
<feature type="transmembrane region" description="Helical" evidence="13">
    <location>
        <begin position="70"/>
        <end position="87"/>
    </location>
</feature>
<evidence type="ECO:0000256" key="9">
    <source>
        <dbReference type="ARBA" id="ARBA00023065"/>
    </source>
</evidence>
<name>A0A3E5B8R6_9BACE</name>
<evidence type="ECO:0000256" key="5">
    <source>
        <dbReference type="ARBA" id="ARBA00022692"/>
    </source>
</evidence>
<feature type="transmembrane region" description="Helical" evidence="13">
    <location>
        <begin position="7"/>
        <end position="24"/>
    </location>
</feature>
<evidence type="ECO:0000256" key="12">
    <source>
        <dbReference type="ARBA" id="ARBA00034430"/>
    </source>
</evidence>
<dbReference type="InterPro" id="IPR010617">
    <property type="entry name" value="TMEM175-like"/>
</dbReference>
<feature type="transmembrane region" description="Helical" evidence="13">
    <location>
        <begin position="150"/>
        <end position="180"/>
    </location>
</feature>
<evidence type="ECO:0000313" key="14">
    <source>
        <dbReference type="EMBL" id="RGN33889.1"/>
    </source>
</evidence>